<protein>
    <submittedName>
        <fullName evidence="1">Uncharacterized protein</fullName>
    </submittedName>
</protein>
<name>A0A2N9E635_FAGSY</name>
<accession>A0A2N9E635</accession>
<dbReference type="AlphaFoldDB" id="A0A2N9E635"/>
<evidence type="ECO:0000313" key="1">
    <source>
        <dbReference type="EMBL" id="SPC74397.1"/>
    </source>
</evidence>
<organism evidence="1">
    <name type="scientific">Fagus sylvatica</name>
    <name type="common">Beechnut</name>
    <dbReference type="NCBI Taxonomy" id="28930"/>
    <lineage>
        <taxon>Eukaryota</taxon>
        <taxon>Viridiplantae</taxon>
        <taxon>Streptophyta</taxon>
        <taxon>Embryophyta</taxon>
        <taxon>Tracheophyta</taxon>
        <taxon>Spermatophyta</taxon>
        <taxon>Magnoliopsida</taxon>
        <taxon>eudicotyledons</taxon>
        <taxon>Gunneridae</taxon>
        <taxon>Pentapetalae</taxon>
        <taxon>rosids</taxon>
        <taxon>fabids</taxon>
        <taxon>Fagales</taxon>
        <taxon>Fagaceae</taxon>
        <taxon>Fagus</taxon>
    </lineage>
</organism>
<sequence length="162" mass="17957">MVISVYPRDKNGGFDLSAADLIWAVADSQFLISAGATVDHFVTESTVTSGQREGPAFFSWFLVSIGADLGSHGRPPGLFDSCLIFSITSCFSWCRRRSSCDGVHRDQWTKGRTSFLFMISCHIWSCGGRFCGSVYRDCWVTRRTSHGGLCWSLGEDNEQCCI</sequence>
<dbReference type="EMBL" id="OIVN01000107">
    <property type="protein sequence ID" value="SPC74397.1"/>
    <property type="molecule type" value="Genomic_DNA"/>
</dbReference>
<gene>
    <name evidence="1" type="ORF">FSB_LOCUS2279</name>
</gene>
<reference evidence="1" key="1">
    <citation type="submission" date="2018-02" db="EMBL/GenBank/DDBJ databases">
        <authorList>
            <person name="Cohen D.B."/>
            <person name="Kent A.D."/>
        </authorList>
    </citation>
    <scope>NUCLEOTIDE SEQUENCE</scope>
</reference>
<proteinExistence type="predicted"/>